<keyword evidence="4" id="KW-0645">Protease</keyword>
<dbReference type="PANTHER" id="PTHR11733">
    <property type="entry name" value="ZINC METALLOPROTEASE FAMILY M13 NEPRILYSIN-RELATED"/>
    <property type="match status" value="1"/>
</dbReference>
<dbReference type="InterPro" id="IPR042089">
    <property type="entry name" value="Peptidase_M13_dom_2"/>
</dbReference>
<dbReference type="InterPro" id="IPR024079">
    <property type="entry name" value="MetalloPept_cat_dom_sf"/>
</dbReference>
<feature type="domain" description="Peptidase M13 C-terminal" evidence="10">
    <location>
        <begin position="601"/>
        <end position="805"/>
    </location>
</feature>
<feature type="transmembrane region" description="Helical" evidence="9">
    <location>
        <begin position="85"/>
        <end position="108"/>
    </location>
</feature>
<dbReference type="Pfam" id="PF01431">
    <property type="entry name" value="Peptidase_M13"/>
    <property type="match status" value="1"/>
</dbReference>
<evidence type="ECO:0000313" key="12">
    <source>
        <dbReference type="EMBL" id="CAL8138238.1"/>
    </source>
</evidence>
<keyword evidence="6" id="KW-0378">Hydrolase</keyword>
<dbReference type="InterPro" id="IPR018497">
    <property type="entry name" value="Peptidase_M13_C"/>
</dbReference>
<evidence type="ECO:0000313" key="13">
    <source>
        <dbReference type="Proteomes" id="UP001642540"/>
    </source>
</evidence>
<evidence type="ECO:0008006" key="14">
    <source>
        <dbReference type="Google" id="ProtNLM"/>
    </source>
</evidence>
<evidence type="ECO:0000256" key="6">
    <source>
        <dbReference type="ARBA" id="ARBA00022801"/>
    </source>
</evidence>
<dbReference type="SUPFAM" id="SSF55486">
    <property type="entry name" value="Metalloproteases ('zincins'), catalytic domain"/>
    <property type="match status" value="1"/>
</dbReference>
<keyword evidence="7" id="KW-0862">Zinc</keyword>
<dbReference type="Pfam" id="PF05649">
    <property type="entry name" value="Peptidase_M13_N"/>
    <property type="match status" value="1"/>
</dbReference>
<comment type="caution">
    <text evidence="12">The sequence shown here is derived from an EMBL/GenBank/DDBJ whole genome shotgun (WGS) entry which is preliminary data.</text>
</comment>
<reference evidence="12 13" key="1">
    <citation type="submission" date="2024-08" db="EMBL/GenBank/DDBJ databases">
        <authorList>
            <person name="Cucini C."/>
            <person name="Frati F."/>
        </authorList>
    </citation>
    <scope>NUCLEOTIDE SEQUENCE [LARGE SCALE GENOMIC DNA]</scope>
</reference>
<keyword evidence="9" id="KW-1133">Transmembrane helix</keyword>
<feature type="domain" description="Peptidase M13 N-terminal" evidence="11">
    <location>
        <begin position="147"/>
        <end position="542"/>
    </location>
</feature>
<dbReference type="Gene3D" id="1.10.1380.10">
    <property type="entry name" value="Neutral endopeptidase , domain2"/>
    <property type="match status" value="1"/>
</dbReference>
<accession>A0ABP1RXR1</accession>
<dbReference type="PRINTS" id="PR00786">
    <property type="entry name" value="NEPRILYSIN"/>
</dbReference>
<keyword evidence="13" id="KW-1185">Reference proteome</keyword>
<dbReference type="CDD" id="cd08662">
    <property type="entry name" value="M13"/>
    <property type="match status" value="1"/>
</dbReference>
<evidence type="ECO:0000259" key="11">
    <source>
        <dbReference type="Pfam" id="PF05649"/>
    </source>
</evidence>
<protein>
    <recommendedName>
        <fullName evidence="14">Endothelin-converting enzyme 1</fullName>
    </recommendedName>
</protein>
<evidence type="ECO:0000256" key="9">
    <source>
        <dbReference type="SAM" id="Phobius"/>
    </source>
</evidence>
<comment type="similarity">
    <text evidence="3">Belongs to the peptidase M13 family.</text>
</comment>
<sequence length="806" mass="91948">MSQLHLCNPDEGLLQVGEQHQHENNFTRRCITTLRNLRPFGRMAKYKRAELTEEDDSVHLDHLKTHVLPIQPPGMWSSRTFLEKVLLFLAAFLLVSIGITSVLLVSAWKSWYILHVEHQEHGEVCCTPTCVKVSANMLTSMDTSVDPCQDFYQYACGGWIRENPIPEGKSSWGTFQKLWQQNQLVIKIALEREGKLSSVAEEKARKYYKSCMDKNETQERLGAQPLIELLTKVGGWSVSPSGFNLSTWAFQTQLQTLHNDYNMGGFFTWAVGEDDRNSSTHIIQLDQGGLTLPTREYYLNKTHEQVRKVYLEYMIKIAMLLGAKNDTQTQGYMKGILDFETEIANITAPSDERRDDEKLYHTYNLTQLQALAPEISWGEYFGSAFEKTNRKINNEDVVVVYAPDFLSNLSALVAKKTNNTEGKTVLNNYLVWHTVKAMTCCLSKPFKEAEKMLRKAILGSDGMDEQWRTCVSDTNNNMGFAVGAMFIREAFHPEAKPMAQHMIERIRAAFQDNLKNLPWMDDETRQLAKDKAAAITDMIGYPDFILNQEQLDKKYDGLDISETDYFGNNVRVSKYSLKKNLEKLDEPVNKTKWGMTPPTVNAYYSPTSNQMVIPAGILQRPFFDPDFPKSINFGAIGVVFAHELTHAFDDQGREYDKFGNLRMWWRNETIDKFKNQTECIVSQYSSYKIEGERLNGRQTLGENIADNGGLKAAFHAYQASKNEDSNDLPLPGLYNITSDQLFFISFAQVWCSASLKETLVLQLDNDPHVPAPLRVRGPLSNLPEFAKTFKCSRQSTMNPSQKCTVW</sequence>
<dbReference type="InterPro" id="IPR008753">
    <property type="entry name" value="Peptidase_M13_N"/>
</dbReference>
<comment type="cofactor">
    <cofactor evidence="1">
        <name>Zn(2+)</name>
        <dbReference type="ChEBI" id="CHEBI:29105"/>
    </cofactor>
</comment>
<dbReference type="PANTHER" id="PTHR11733:SF167">
    <property type="entry name" value="FI17812P1-RELATED"/>
    <property type="match status" value="1"/>
</dbReference>
<evidence type="ECO:0000256" key="3">
    <source>
        <dbReference type="ARBA" id="ARBA00007357"/>
    </source>
</evidence>
<keyword evidence="9" id="KW-0812">Transmembrane</keyword>
<keyword evidence="8" id="KW-0482">Metalloprotease</keyword>
<evidence type="ECO:0000259" key="10">
    <source>
        <dbReference type="Pfam" id="PF01431"/>
    </source>
</evidence>
<dbReference type="PROSITE" id="PS51885">
    <property type="entry name" value="NEPRILYSIN"/>
    <property type="match status" value="1"/>
</dbReference>
<evidence type="ECO:0000256" key="7">
    <source>
        <dbReference type="ARBA" id="ARBA00022833"/>
    </source>
</evidence>
<evidence type="ECO:0000256" key="1">
    <source>
        <dbReference type="ARBA" id="ARBA00001947"/>
    </source>
</evidence>
<evidence type="ECO:0000256" key="4">
    <source>
        <dbReference type="ARBA" id="ARBA00022670"/>
    </source>
</evidence>
<evidence type="ECO:0000256" key="2">
    <source>
        <dbReference type="ARBA" id="ARBA00004401"/>
    </source>
</evidence>
<dbReference type="Proteomes" id="UP001642540">
    <property type="component" value="Unassembled WGS sequence"/>
</dbReference>
<comment type="subcellular location">
    <subcellularLocation>
        <location evidence="2">Cell membrane</location>
        <topology evidence="2">Single-pass type II membrane protein</topology>
    </subcellularLocation>
</comment>
<evidence type="ECO:0000256" key="8">
    <source>
        <dbReference type="ARBA" id="ARBA00023049"/>
    </source>
</evidence>
<name>A0ABP1RXR1_9HEXA</name>
<evidence type="ECO:0000256" key="5">
    <source>
        <dbReference type="ARBA" id="ARBA00022723"/>
    </source>
</evidence>
<gene>
    <name evidence="12" type="ORF">ODALV1_LOCUS27278</name>
</gene>
<dbReference type="InterPro" id="IPR000718">
    <property type="entry name" value="Peptidase_M13"/>
</dbReference>
<keyword evidence="5" id="KW-0479">Metal-binding</keyword>
<proteinExistence type="inferred from homology"/>
<dbReference type="Gene3D" id="3.40.390.10">
    <property type="entry name" value="Collagenase (Catalytic Domain)"/>
    <property type="match status" value="1"/>
</dbReference>
<organism evidence="12 13">
    <name type="scientific">Orchesella dallaii</name>
    <dbReference type="NCBI Taxonomy" id="48710"/>
    <lineage>
        <taxon>Eukaryota</taxon>
        <taxon>Metazoa</taxon>
        <taxon>Ecdysozoa</taxon>
        <taxon>Arthropoda</taxon>
        <taxon>Hexapoda</taxon>
        <taxon>Collembola</taxon>
        <taxon>Entomobryomorpha</taxon>
        <taxon>Entomobryoidea</taxon>
        <taxon>Orchesellidae</taxon>
        <taxon>Orchesellinae</taxon>
        <taxon>Orchesella</taxon>
    </lineage>
</organism>
<dbReference type="EMBL" id="CAXLJM020000122">
    <property type="protein sequence ID" value="CAL8138238.1"/>
    <property type="molecule type" value="Genomic_DNA"/>
</dbReference>
<keyword evidence="9" id="KW-0472">Membrane</keyword>